<name>C0EBN0_9FIRM</name>
<dbReference type="HOGENOM" id="CLU_3166493_0_0_9"/>
<reference evidence="1 2" key="2">
    <citation type="submission" date="2009-02" db="EMBL/GenBank/DDBJ databases">
        <title>Draft genome sequence of Clostridium methylpentosum (DSM 5476).</title>
        <authorList>
            <person name="Sudarsanam P."/>
            <person name="Ley R."/>
            <person name="Guruge J."/>
            <person name="Turnbaugh P.J."/>
            <person name="Mahowald M."/>
            <person name="Liep D."/>
            <person name="Gordon J."/>
        </authorList>
    </citation>
    <scope>NUCLEOTIDE SEQUENCE [LARGE SCALE GENOMIC DNA]</scope>
    <source>
        <strain evidence="1 2">DSM 5476</strain>
    </source>
</reference>
<dbReference type="STRING" id="537013.CLOSTMETH_01248"/>
<reference evidence="1 2" key="1">
    <citation type="submission" date="2009-01" db="EMBL/GenBank/DDBJ databases">
        <authorList>
            <person name="Fulton L."/>
            <person name="Clifton S."/>
            <person name="Fulton B."/>
            <person name="Xu J."/>
            <person name="Minx P."/>
            <person name="Pepin K.H."/>
            <person name="Johnson M."/>
            <person name="Bhonagiri V."/>
            <person name="Nash W.E."/>
            <person name="Mardis E.R."/>
            <person name="Wilson R.K."/>
        </authorList>
    </citation>
    <scope>NUCLEOTIDE SEQUENCE [LARGE SCALE GENOMIC DNA]</scope>
    <source>
        <strain evidence="1 2">DSM 5476</strain>
    </source>
</reference>
<accession>C0EBN0</accession>
<evidence type="ECO:0000313" key="1">
    <source>
        <dbReference type="EMBL" id="EEG31148.1"/>
    </source>
</evidence>
<organism evidence="1 2">
    <name type="scientific">[Clostridium] methylpentosum DSM 5476</name>
    <dbReference type="NCBI Taxonomy" id="537013"/>
    <lineage>
        <taxon>Bacteria</taxon>
        <taxon>Bacillati</taxon>
        <taxon>Bacillota</taxon>
        <taxon>Clostridia</taxon>
        <taxon>Eubacteriales</taxon>
        <taxon>Oscillospiraceae</taxon>
        <taxon>Oscillospiraceae incertae sedis</taxon>
    </lineage>
</organism>
<proteinExistence type="predicted"/>
<comment type="caution">
    <text evidence="1">The sequence shown here is derived from an EMBL/GenBank/DDBJ whole genome shotgun (WGS) entry which is preliminary data.</text>
</comment>
<dbReference type="EMBL" id="ACEC01000043">
    <property type="protein sequence ID" value="EEG31148.1"/>
    <property type="molecule type" value="Genomic_DNA"/>
</dbReference>
<dbReference type="AlphaFoldDB" id="C0EBN0"/>
<sequence length="47" mass="5267">MSPLLFFRLSNLSKPAFPPRSLSIIIGQIEISQHPPNKYDTLLSVSL</sequence>
<protein>
    <submittedName>
        <fullName evidence="1">Uncharacterized protein</fullName>
    </submittedName>
</protein>
<dbReference type="Proteomes" id="UP000003340">
    <property type="component" value="Unassembled WGS sequence"/>
</dbReference>
<keyword evidence="2" id="KW-1185">Reference proteome</keyword>
<gene>
    <name evidence="1" type="ORF">CLOSTMETH_01248</name>
</gene>
<evidence type="ECO:0000313" key="2">
    <source>
        <dbReference type="Proteomes" id="UP000003340"/>
    </source>
</evidence>